<dbReference type="Gene3D" id="1.25.40.10">
    <property type="entry name" value="Tetratricopeptide repeat domain"/>
    <property type="match status" value="1"/>
</dbReference>
<accession>A0A4P7BTP5</accession>
<keyword evidence="4 6" id="KW-0998">Cell outer membrane</keyword>
<dbReference type="PROSITE" id="PS51257">
    <property type="entry name" value="PROKAR_LIPOPROTEIN"/>
    <property type="match status" value="1"/>
</dbReference>
<dbReference type="Proteomes" id="UP000294325">
    <property type="component" value="Chromosome"/>
</dbReference>
<dbReference type="KEGG" id="nwr:E3U44_01250"/>
<dbReference type="AlphaFoldDB" id="A0A4P7BTP5"/>
<evidence type="ECO:0000313" key="9">
    <source>
        <dbReference type="Proteomes" id="UP000294325"/>
    </source>
</evidence>
<dbReference type="PANTHER" id="PTHR37423:SF1">
    <property type="entry name" value="OUTER MEMBRANE PROTEIN ASSEMBLY FACTOR BAMD"/>
    <property type="match status" value="1"/>
</dbReference>
<dbReference type="InterPro" id="IPR039565">
    <property type="entry name" value="BamD-like"/>
</dbReference>
<dbReference type="SUPFAM" id="SSF48452">
    <property type="entry name" value="TPR-like"/>
    <property type="match status" value="1"/>
</dbReference>
<dbReference type="RefSeq" id="WP_134356299.1">
    <property type="nucleotide sequence ID" value="NZ_CP038033.1"/>
</dbReference>
<dbReference type="OrthoDB" id="9779191at2"/>
<evidence type="ECO:0000256" key="2">
    <source>
        <dbReference type="ARBA" id="ARBA00023136"/>
    </source>
</evidence>
<evidence type="ECO:0000256" key="5">
    <source>
        <dbReference type="ARBA" id="ARBA00023288"/>
    </source>
</evidence>
<dbReference type="CDD" id="cd15830">
    <property type="entry name" value="BamD"/>
    <property type="match status" value="1"/>
</dbReference>
<dbReference type="EMBL" id="CP038033">
    <property type="protein sequence ID" value="QBQ53283.1"/>
    <property type="molecule type" value="Genomic_DNA"/>
</dbReference>
<comment type="function">
    <text evidence="6">Part of the outer membrane protein assembly complex, which is involved in assembly and insertion of beta-barrel proteins into the outer membrane.</text>
</comment>
<reference evidence="8 9" key="1">
    <citation type="submission" date="2019-03" db="EMBL/GenBank/DDBJ databases">
        <title>The genome sequence of Nitrosococcus wardiae strain D1FHST reveals the archetypal metabolic capacity of ammonia-oxidizing Gammaproteobacteria.</title>
        <authorList>
            <person name="Wang L."/>
            <person name="Lim C.K."/>
            <person name="Hanson T.E."/>
            <person name="Dang H."/>
            <person name="Klotz M.G."/>
        </authorList>
    </citation>
    <scope>NUCLEOTIDE SEQUENCE [LARGE SCALE GENOMIC DNA]</scope>
    <source>
        <strain evidence="8 9">D1FHS</strain>
    </source>
</reference>
<dbReference type="InterPro" id="IPR017689">
    <property type="entry name" value="BamD"/>
</dbReference>
<evidence type="ECO:0000256" key="1">
    <source>
        <dbReference type="ARBA" id="ARBA00022729"/>
    </source>
</evidence>
<dbReference type="PANTHER" id="PTHR37423">
    <property type="entry name" value="SOLUBLE LYTIC MUREIN TRANSGLYCOSYLASE-RELATED"/>
    <property type="match status" value="1"/>
</dbReference>
<evidence type="ECO:0000256" key="4">
    <source>
        <dbReference type="ARBA" id="ARBA00023237"/>
    </source>
</evidence>
<gene>
    <name evidence="6" type="primary">bamD</name>
    <name evidence="8" type="ORF">E3U44_01250</name>
</gene>
<dbReference type="NCBIfam" id="TIGR03302">
    <property type="entry name" value="OM_YfiO"/>
    <property type="match status" value="1"/>
</dbReference>
<comment type="subunit">
    <text evidence="6">Part of the Bam complex.</text>
</comment>
<keyword evidence="9" id="KW-1185">Reference proteome</keyword>
<dbReference type="Pfam" id="PF13525">
    <property type="entry name" value="YfiO"/>
    <property type="match status" value="1"/>
</dbReference>
<comment type="subcellular location">
    <subcellularLocation>
        <location evidence="6">Cell outer membrane</location>
        <topology evidence="6">Lipid-anchor</topology>
    </subcellularLocation>
</comment>
<dbReference type="GO" id="GO:0043165">
    <property type="term" value="P:Gram-negative-bacterium-type cell outer membrane assembly"/>
    <property type="evidence" value="ECO:0007669"/>
    <property type="project" value="UniProtKB-UniRule"/>
</dbReference>
<dbReference type="GO" id="GO:1990063">
    <property type="term" value="C:Bam protein complex"/>
    <property type="evidence" value="ECO:0007669"/>
    <property type="project" value="TreeGrafter"/>
</dbReference>
<dbReference type="GO" id="GO:0051205">
    <property type="term" value="P:protein insertion into membrane"/>
    <property type="evidence" value="ECO:0007669"/>
    <property type="project" value="UniProtKB-UniRule"/>
</dbReference>
<keyword evidence="3 6" id="KW-0564">Palmitate</keyword>
<sequence>MRIFYFLSLCLVLWLGGCSWLSKPQEQPESDWNVEQYYSEAKAALNAGDYQQAITLYEQLEARYPFGVYAQQALLESAYAYYKFDEPESAIAALDRFIRLYPLNPHMDYAHYLKGLVNFHRGIGLIEKYIPRDESQRDPESARDALKDFRTLVKRFPDSQYAKDGAQRIVYLRNRLAQHEINVAQYYMRRGAYIGAINRAKYVVENYQRTPIVPEALTIMARGYKVLGLDELAGDTLRVLETNFPGHPGIAQARQIKIIEQ</sequence>
<dbReference type="InterPro" id="IPR011990">
    <property type="entry name" value="TPR-like_helical_dom_sf"/>
</dbReference>
<keyword evidence="2 6" id="KW-0472">Membrane</keyword>
<evidence type="ECO:0000259" key="7">
    <source>
        <dbReference type="Pfam" id="PF13525"/>
    </source>
</evidence>
<evidence type="ECO:0000256" key="6">
    <source>
        <dbReference type="HAMAP-Rule" id="MF_00922"/>
    </source>
</evidence>
<evidence type="ECO:0000313" key="8">
    <source>
        <dbReference type="EMBL" id="QBQ53283.1"/>
    </source>
</evidence>
<keyword evidence="1 6" id="KW-0732">Signal</keyword>
<organism evidence="8 9">
    <name type="scientific">Nitrosococcus wardiae</name>
    <dbReference type="NCBI Taxonomy" id="1814290"/>
    <lineage>
        <taxon>Bacteria</taxon>
        <taxon>Pseudomonadati</taxon>
        <taxon>Pseudomonadota</taxon>
        <taxon>Gammaproteobacteria</taxon>
        <taxon>Chromatiales</taxon>
        <taxon>Chromatiaceae</taxon>
        <taxon>Nitrosococcus</taxon>
    </lineage>
</organism>
<dbReference type="HAMAP" id="MF_00922">
    <property type="entry name" value="OM_assembly_BamD"/>
    <property type="match status" value="1"/>
</dbReference>
<comment type="similarity">
    <text evidence="6">Belongs to the BamD family.</text>
</comment>
<keyword evidence="5 6" id="KW-0449">Lipoprotein</keyword>
<evidence type="ECO:0000256" key="3">
    <source>
        <dbReference type="ARBA" id="ARBA00023139"/>
    </source>
</evidence>
<name>A0A4P7BTP5_9GAMM</name>
<proteinExistence type="inferred from homology"/>
<protein>
    <recommendedName>
        <fullName evidence="6">Outer membrane protein assembly factor BamD</fullName>
    </recommendedName>
</protein>
<feature type="domain" description="Outer membrane lipoprotein BamD-like" evidence="7">
    <location>
        <begin position="33"/>
        <end position="234"/>
    </location>
</feature>